<name>A0ABQ9FXA3_TEGGR</name>
<dbReference type="Proteomes" id="UP001217089">
    <property type="component" value="Unassembled WGS sequence"/>
</dbReference>
<evidence type="ECO:0000313" key="4">
    <source>
        <dbReference type="Proteomes" id="UP001217089"/>
    </source>
</evidence>
<sequence>MDEHLKAGIHAEVISAIKLSQGDLLNSFTNLIDARLEIFQRNISESQKSMNDAQMARIDESLASEYKFKKRGNEKQYRHNNKVFVKLREASIDLEGITAEKTGFQNALYRPGKCFMCGTSGHWRKDCLVGSDEAKETQAKINHIEHDDVLIQSPEFVSYDGIVTGFNQSAVEVRLRSRYIYDCILFQASWEAYVPISSKAVEELKFWFDNLNEHISNNVLDSGISMDSQLYKLYPKMGQFLLSSKVTILSDLIFMVLDVGRISLPDMDIVLYLRNQFMFLCI</sequence>
<keyword evidence="1" id="KW-0479">Metal-binding</keyword>
<dbReference type="PROSITE" id="PS50158">
    <property type="entry name" value="ZF_CCHC"/>
    <property type="match status" value="1"/>
</dbReference>
<feature type="domain" description="CCHC-type" evidence="2">
    <location>
        <begin position="113"/>
        <end position="127"/>
    </location>
</feature>
<dbReference type="SUPFAM" id="SSF57756">
    <property type="entry name" value="Retrovirus zinc finger-like domains"/>
    <property type="match status" value="1"/>
</dbReference>
<keyword evidence="1" id="KW-0863">Zinc-finger</keyword>
<evidence type="ECO:0000259" key="2">
    <source>
        <dbReference type="PROSITE" id="PS50158"/>
    </source>
</evidence>
<reference evidence="3 4" key="1">
    <citation type="submission" date="2022-12" db="EMBL/GenBank/DDBJ databases">
        <title>Chromosome-level genome of Tegillarca granosa.</title>
        <authorList>
            <person name="Kim J."/>
        </authorList>
    </citation>
    <scope>NUCLEOTIDE SEQUENCE [LARGE SCALE GENOMIC DNA]</scope>
    <source>
        <strain evidence="3">Teg-2019</strain>
        <tissue evidence="3">Adductor muscle</tissue>
    </source>
</reference>
<evidence type="ECO:0000256" key="1">
    <source>
        <dbReference type="PROSITE-ProRule" id="PRU00047"/>
    </source>
</evidence>
<evidence type="ECO:0000313" key="3">
    <source>
        <dbReference type="EMBL" id="KAJ8321839.1"/>
    </source>
</evidence>
<keyword evidence="4" id="KW-1185">Reference proteome</keyword>
<proteinExistence type="predicted"/>
<accession>A0ABQ9FXA3</accession>
<comment type="caution">
    <text evidence="3">The sequence shown here is derived from an EMBL/GenBank/DDBJ whole genome shotgun (WGS) entry which is preliminary data.</text>
</comment>
<dbReference type="InterPro" id="IPR001878">
    <property type="entry name" value="Znf_CCHC"/>
</dbReference>
<dbReference type="InterPro" id="IPR036875">
    <property type="entry name" value="Znf_CCHC_sf"/>
</dbReference>
<dbReference type="EMBL" id="JARBDR010000018">
    <property type="protein sequence ID" value="KAJ8321839.1"/>
    <property type="molecule type" value="Genomic_DNA"/>
</dbReference>
<gene>
    <name evidence="3" type="ORF">KUTeg_000310</name>
</gene>
<keyword evidence="1" id="KW-0862">Zinc</keyword>
<organism evidence="3 4">
    <name type="scientific">Tegillarca granosa</name>
    <name type="common">Malaysian cockle</name>
    <name type="synonym">Anadara granosa</name>
    <dbReference type="NCBI Taxonomy" id="220873"/>
    <lineage>
        <taxon>Eukaryota</taxon>
        <taxon>Metazoa</taxon>
        <taxon>Spiralia</taxon>
        <taxon>Lophotrochozoa</taxon>
        <taxon>Mollusca</taxon>
        <taxon>Bivalvia</taxon>
        <taxon>Autobranchia</taxon>
        <taxon>Pteriomorphia</taxon>
        <taxon>Arcoida</taxon>
        <taxon>Arcoidea</taxon>
        <taxon>Arcidae</taxon>
        <taxon>Tegillarca</taxon>
    </lineage>
</organism>
<protein>
    <recommendedName>
        <fullName evidence="2">CCHC-type domain-containing protein</fullName>
    </recommendedName>
</protein>